<evidence type="ECO:0000313" key="4">
    <source>
        <dbReference type="Proteomes" id="UP000054097"/>
    </source>
</evidence>
<feature type="region of interest" description="Disordered" evidence="1">
    <location>
        <begin position="293"/>
        <end position="379"/>
    </location>
</feature>
<keyword evidence="4" id="KW-1185">Reference proteome</keyword>
<feature type="chain" id="PRO_5002172575" description="Thioredoxin-like fold domain-containing protein" evidence="2">
    <location>
        <begin position="22"/>
        <end position="379"/>
    </location>
</feature>
<evidence type="ECO:0000256" key="1">
    <source>
        <dbReference type="SAM" id="MobiDB-lite"/>
    </source>
</evidence>
<proteinExistence type="predicted"/>
<dbReference type="Proteomes" id="UP000054097">
    <property type="component" value="Unassembled WGS sequence"/>
</dbReference>
<organism evidence="3 4">
    <name type="scientific">Serendipita vermifera MAFF 305830</name>
    <dbReference type="NCBI Taxonomy" id="933852"/>
    <lineage>
        <taxon>Eukaryota</taxon>
        <taxon>Fungi</taxon>
        <taxon>Dikarya</taxon>
        <taxon>Basidiomycota</taxon>
        <taxon>Agaricomycotina</taxon>
        <taxon>Agaricomycetes</taxon>
        <taxon>Sebacinales</taxon>
        <taxon>Serendipitaceae</taxon>
        <taxon>Serendipita</taxon>
    </lineage>
</organism>
<sequence length="379" mass="41327">MHLRALFNVAAISYTLHASVASASYFSSGWSPNGAATKAAEVPAPAQSASLGAPVPTTSSSPASSGFDWTVLLTQGPIGDLFKLAGVNVTERLEQAKKAATEVPYDTRIPLITDENYDEAVKTGGDPNKDDTWFIVITMGNSKDPISKFVDDAFDKAYDLSLEKKDLPHIKWGRVDYMAVTRITSEWLVWKAPVLVVAREHGKELRFIAPSQISLEPANIHKFLKLKGWTEIPVWDGPFAPGGDLEKYVKIYAKWSAMIYSVVSKVPKWLFLVASGSIASILIQFMHGKEKDTPAEKKVKKAAASTGDTAPPSVEKRELRPKRFVVKRASEVHPELASDMSASMMSGSMTASAMSESDNPDGTKRPSSGPRRSSRKVKK</sequence>
<dbReference type="EMBL" id="KN824288">
    <property type="protein sequence ID" value="KIM29384.1"/>
    <property type="molecule type" value="Genomic_DNA"/>
</dbReference>
<evidence type="ECO:0000313" key="3">
    <source>
        <dbReference type="EMBL" id="KIM29384.1"/>
    </source>
</evidence>
<feature type="signal peptide" evidence="2">
    <location>
        <begin position="1"/>
        <end position="21"/>
    </location>
</feature>
<reference evidence="3 4" key="1">
    <citation type="submission" date="2014-04" db="EMBL/GenBank/DDBJ databases">
        <authorList>
            <consortium name="DOE Joint Genome Institute"/>
            <person name="Kuo A."/>
            <person name="Zuccaro A."/>
            <person name="Kohler A."/>
            <person name="Nagy L.G."/>
            <person name="Floudas D."/>
            <person name="Copeland A."/>
            <person name="Barry K.W."/>
            <person name="Cichocki N."/>
            <person name="Veneault-Fourrey C."/>
            <person name="LaButti K."/>
            <person name="Lindquist E.A."/>
            <person name="Lipzen A."/>
            <person name="Lundell T."/>
            <person name="Morin E."/>
            <person name="Murat C."/>
            <person name="Sun H."/>
            <person name="Tunlid A."/>
            <person name="Henrissat B."/>
            <person name="Grigoriev I.V."/>
            <person name="Hibbett D.S."/>
            <person name="Martin F."/>
            <person name="Nordberg H.P."/>
            <person name="Cantor M.N."/>
            <person name="Hua S.X."/>
        </authorList>
    </citation>
    <scope>NUCLEOTIDE SEQUENCE [LARGE SCALE GENOMIC DNA]</scope>
    <source>
        <strain evidence="3 4">MAFF 305830</strain>
    </source>
</reference>
<reference evidence="4" key="2">
    <citation type="submission" date="2015-01" db="EMBL/GenBank/DDBJ databases">
        <title>Evolutionary Origins and Diversification of the Mycorrhizal Mutualists.</title>
        <authorList>
            <consortium name="DOE Joint Genome Institute"/>
            <consortium name="Mycorrhizal Genomics Consortium"/>
            <person name="Kohler A."/>
            <person name="Kuo A."/>
            <person name="Nagy L.G."/>
            <person name="Floudas D."/>
            <person name="Copeland A."/>
            <person name="Barry K.W."/>
            <person name="Cichocki N."/>
            <person name="Veneault-Fourrey C."/>
            <person name="LaButti K."/>
            <person name="Lindquist E.A."/>
            <person name="Lipzen A."/>
            <person name="Lundell T."/>
            <person name="Morin E."/>
            <person name="Murat C."/>
            <person name="Riley R."/>
            <person name="Ohm R."/>
            <person name="Sun H."/>
            <person name="Tunlid A."/>
            <person name="Henrissat B."/>
            <person name="Grigoriev I.V."/>
            <person name="Hibbett D.S."/>
            <person name="Martin F."/>
        </authorList>
    </citation>
    <scope>NUCLEOTIDE SEQUENCE [LARGE SCALE GENOMIC DNA]</scope>
    <source>
        <strain evidence="4">MAFF 305830</strain>
    </source>
</reference>
<dbReference type="HOGENOM" id="CLU_061858_0_0_1"/>
<protein>
    <recommendedName>
        <fullName evidence="5">Thioredoxin-like fold domain-containing protein</fullName>
    </recommendedName>
</protein>
<name>A0A0C3BB84_SERVB</name>
<evidence type="ECO:0000256" key="2">
    <source>
        <dbReference type="SAM" id="SignalP"/>
    </source>
</evidence>
<keyword evidence="2" id="KW-0732">Signal</keyword>
<dbReference type="OrthoDB" id="2502001at2759"/>
<evidence type="ECO:0008006" key="5">
    <source>
        <dbReference type="Google" id="ProtNLM"/>
    </source>
</evidence>
<feature type="compositionally biased region" description="Low complexity" evidence="1">
    <location>
        <begin position="337"/>
        <end position="357"/>
    </location>
</feature>
<accession>A0A0C3BB84</accession>
<gene>
    <name evidence="3" type="ORF">M408DRAFT_328667</name>
</gene>
<dbReference type="AlphaFoldDB" id="A0A0C3BB84"/>